<comment type="subcellular location">
    <subcellularLocation>
        <location evidence="1">Membrane</location>
        <topology evidence="1">Multi-pass membrane protein</topology>
    </subcellularLocation>
</comment>
<reference evidence="6" key="1">
    <citation type="submission" date="2023-03" db="EMBL/GenBank/DDBJ databases">
        <title>Massive genome expansion in bonnet fungi (Mycena s.s.) driven by repeated elements and novel gene families across ecological guilds.</title>
        <authorList>
            <consortium name="Lawrence Berkeley National Laboratory"/>
            <person name="Harder C.B."/>
            <person name="Miyauchi S."/>
            <person name="Viragh M."/>
            <person name="Kuo A."/>
            <person name="Thoen E."/>
            <person name="Andreopoulos B."/>
            <person name="Lu D."/>
            <person name="Skrede I."/>
            <person name="Drula E."/>
            <person name="Henrissat B."/>
            <person name="Morin E."/>
            <person name="Kohler A."/>
            <person name="Barry K."/>
            <person name="LaButti K."/>
            <person name="Morin E."/>
            <person name="Salamov A."/>
            <person name="Lipzen A."/>
            <person name="Mereny Z."/>
            <person name="Hegedus B."/>
            <person name="Baldrian P."/>
            <person name="Stursova M."/>
            <person name="Weitz H."/>
            <person name="Taylor A."/>
            <person name="Grigoriev I.V."/>
            <person name="Nagy L.G."/>
            <person name="Martin F."/>
            <person name="Kauserud H."/>
        </authorList>
    </citation>
    <scope>NUCLEOTIDE SEQUENCE</scope>
    <source>
        <strain evidence="6">CBHHK002</strain>
    </source>
</reference>
<accession>A0AAD6ZWN7</accession>
<feature type="transmembrane region" description="Helical" evidence="4">
    <location>
        <begin position="125"/>
        <end position="143"/>
    </location>
</feature>
<keyword evidence="4" id="KW-1133">Transmembrane helix</keyword>
<feature type="transmembrane region" description="Helical" evidence="4">
    <location>
        <begin position="216"/>
        <end position="236"/>
    </location>
</feature>
<keyword evidence="4" id="KW-0812">Transmembrane</keyword>
<dbReference type="InterPro" id="IPR050327">
    <property type="entry name" value="Proton-linked_MCT"/>
</dbReference>
<evidence type="ECO:0000256" key="4">
    <source>
        <dbReference type="SAM" id="Phobius"/>
    </source>
</evidence>
<evidence type="ECO:0000313" key="7">
    <source>
        <dbReference type="Proteomes" id="UP001218218"/>
    </source>
</evidence>
<sequence length="451" mass="48284">MLSVMASASSSTHTPMSVSPTATIEEKTHERDAEIGKNEPAPVVLGEPPDGGLDAWLTVLGSSLVALSTFGLVNGYGAFNDYYETTYLSNYSATVISMIGSIQVFILYIFGGVAGALFDAYGPRYMIPASGIITTFALFMLSITKPQQIYQQFLTQAVLFAIGAPLSFLPGLAVCAHWFKRRLAFAIGFPVGAASIGGIIYPIMLNRLIPKIGFGWTVRILAFIVLACFTVASFTIKTRRPPKPLPPLAQLFAFRAFRDVRFALICAGGWFTVFSTFNPFFYVGVYGAVANGGESTLTPYFLAIMCATAIVGRILPGYIADRVGRFNVISFSTLLSGILILALWYTSTAQPNLIAFSAVYGFASGPFFSLVTACVAQISPVPEVGARIGMIFVGMSTGALAGTPIGGVFIRDPTVANFRHLILFSGIMALVGSGFFFAARLMQSRKLFAAV</sequence>
<feature type="transmembrane region" description="Helical" evidence="4">
    <location>
        <begin position="297"/>
        <end position="316"/>
    </location>
</feature>
<organism evidence="6 7">
    <name type="scientific">Mycena albidolilacea</name>
    <dbReference type="NCBI Taxonomy" id="1033008"/>
    <lineage>
        <taxon>Eukaryota</taxon>
        <taxon>Fungi</taxon>
        <taxon>Dikarya</taxon>
        <taxon>Basidiomycota</taxon>
        <taxon>Agaricomycotina</taxon>
        <taxon>Agaricomycetes</taxon>
        <taxon>Agaricomycetidae</taxon>
        <taxon>Agaricales</taxon>
        <taxon>Marasmiineae</taxon>
        <taxon>Mycenaceae</taxon>
        <taxon>Mycena</taxon>
    </lineage>
</organism>
<evidence type="ECO:0000256" key="3">
    <source>
        <dbReference type="SAM" id="MobiDB-lite"/>
    </source>
</evidence>
<evidence type="ECO:0000256" key="2">
    <source>
        <dbReference type="ARBA" id="ARBA00006727"/>
    </source>
</evidence>
<feature type="transmembrane region" description="Helical" evidence="4">
    <location>
        <begin position="91"/>
        <end position="118"/>
    </location>
</feature>
<feature type="transmembrane region" description="Helical" evidence="4">
    <location>
        <begin position="262"/>
        <end position="285"/>
    </location>
</feature>
<dbReference type="GO" id="GO:0022857">
    <property type="term" value="F:transmembrane transporter activity"/>
    <property type="evidence" value="ECO:0007669"/>
    <property type="project" value="InterPro"/>
</dbReference>
<dbReference type="InterPro" id="IPR011701">
    <property type="entry name" value="MFS"/>
</dbReference>
<dbReference type="Pfam" id="PF07690">
    <property type="entry name" value="MFS_1"/>
    <property type="match status" value="1"/>
</dbReference>
<feature type="domain" description="Major facilitator superfamily (MFS) profile" evidence="5">
    <location>
        <begin position="245"/>
        <end position="451"/>
    </location>
</feature>
<keyword evidence="7" id="KW-1185">Reference proteome</keyword>
<feature type="transmembrane region" description="Helical" evidence="4">
    <location>
        <begin position="353"/>
        <end position="376"/>
    </location>
</feature>
<dbReference type="SUPFAM" id="SSF103473">
    <property type="entry name" value="MFS general substrate transporter"/>
    <property type="match status" value="1"/>
</dbReference>
<evidence type="ECO:0000256" key="1">
    <source>
        <dbReference type="ARBA" id="ARBA00004141"/>
    </source>
</evidence>
<gene>
    <name evidence="6" type="ORF">DFH08DRAFT_747722</name>
</gene>
<evidence type="ECO:0000313" key="6">
    <source>
        <dbReference type="EMBL" id="KAJ7343056.1"/>
    </source>
</evidence>
<proteinExistence type="inferred from homology"/>
<keyword evidence="4" id="KW-0472">Membrane</keyword>
<dbReference type="EMBL" id="JARIHO010000024">
    <property type="protein sequence ID" value="KAJ7343056.1"/>
    <property type="molecule type" value="Genomic_DNA"/>
</dbReference>
<dbReference type="InterPro" id="IPR036259">
    <property type="entry name" value="MFS_trans_sf"/>
</dbReference>
<comment type="caution">
    <text evidence="6">The sequence shown here is derived from an EMBL/GenBank/DDBJ whole genome shotgun (WGS) entry which is preliminary data.</text>
</comment>
<dbReference type="Gene3D" id="1.20.1250.20">
    <property type="entry name" value="MFS general substrate transporter like domains"/>
    <property type="match status" value="2"/>
</dbReference>
<dbReference type="Proteomes" id="UP001218218">
    <property type="component" value="Unassembled WGS sequence"/>
</dbReference>
<dbReference type="PANTHER" id="PTHR11360">
    <property type="entry name" value="MONOCARBOXYLATE TRANSPORTER"/>
    <property type="match status" value="1"/>
</dbReference>
<evidence type="ECO:0000259" key="5">
    <source>
        <dbReference type="PROSITE" id="PS50850"/>
    </source>
</evidence>
<dbReference type="InterPro" id="IPR020846">
    <property type="entry name" value="MFS_dom"/>
</dbReference>
<feature type="transmembrane region" description="Helical" evidence="4">
    <location>
        <begin position="149"/>
        <end position="176"/>
    </location>
</feature>
<dbReference type="PROSITE" id="PS50850">
    <property type="entry name" value="MFS"/>
    <property type="match status" value="1"/>
</dbReference>
<feature type="transmembrane region" description="Helical" evidence="4">
    <location>
        <begin position="328"/>
        <end position="347"/>
    </location>
</feature>
<dbReference type="AlphaFoldDB" id="A0AAD6ZWN7"/>
<protein>
    <submittedName>
        <fullName evidence="6">Major facilitator superfamily domain-containing protein</fullName>
    </submittedName>
</protein>
<dbReference type="GO" id="GO:0016020">
    <property type="term" value="C:membrane"/>
    <property type="evidence" value="ECO:0007669"/>
    <property type="project" value="UniProtKB-SubCell"/>
</dbReference>
<feature type="transmembrane region" description="Helical" evidence="4">
    <location>
        <begin position="183"/>
        <end position="204"/>
    </location>
</feature>
<dbReference type="PANTHER" id="PTHR11360:SF177">
    <property type="entry name" value="RIBOFLAVIN TRANSPORTER MCH5"/>
    <property type="match status" value="1"/>
</dbReference>
<feature type="transmembrane region" description="Helical" evidence="4">
    <location>
        <begin position="422"/>
        <end position="442"/>
    </location>
</feature>
<feature type="region of interest" description="Disordered" evidence="3">
    <location>
        <begin position="1"/>
        <end position="47"/>
    </location>
</feature>
<feature type="compositionally biased region" description="Polar residues" evidence="3">
    <location>
        <begin position="1"/>
        <end position="22"/>
    </location>
</feature>
<feature type="compositionally biased region" description="Basic and acidic residues" evidence="3">
    <location>
        <begin position="24"/>
        <end position="37"/>
    </location>
</feature>
<comment type="similarity">
    <text evidence="2">Belongs to the major facilitator superfamily. Monocarboxylate porter (TC 2.A.1.13) family.</text>
</comment>
<name>A0AAD6ZWN7_9AGAR</name>
<feature type="transmembrane region" description="Helical" evidence="4">
    <location>
        <begin position="55"/>
        <end position="79"/>
    </location>
</feature>
<feature type="transmembrane region" description="Helical" evidence="4">
    <location>
        <begin position="388"/>
        <end position="410"/>
    </location>
</feature>